<feature type="signal peptide" evidence="21">
    <location>
        <begin position="1"/>
        <end position="24"/>
    </location>
</feature>
<evidence type="ECO:0000313" key="24">
    <source>
        <dbReference type="Proteomes" id="UP000662914"/>
    </source>
</evidence>
<evidence type="ECO:0000256" key="17">
    <source>
        <dbReference type="ARBA" id="ARBA00032318"/>
    </source>
</evidence>
<evidence type="ECO:0000256" key="18">
    <source>
        <dbReference type="ARBA" id="ARBA00048077"/>
    </source>
</evidence>
<dbReference type="AlphaFoldDB" id="A0A809R6Y4"/>
<dbReference type="EMBL" id="AP021857">
    <property type="protein sequence ID" value="BBO20095.1"/>
    <property type="molecule type" value="Genomic_DNA"/>
</dbReference>
<dbReference type="Gene3D" id="1.10.760.10">
    <property type="entry name" value="Cytochrome c-like domain"/>
    <property type="match status" value="2"/>
</dbReference>
<dbReference type="GO" id="GO:0042597">
    <property type="term" value="C:periplasmic space"/>
    <property type="evidence" value="ECO:0007669"/>
    <property type="project" value="UniProtKB-SubCell"/>
</dbReference>
<evidence type="ECO:0000256" key="15">
    <source>
        <dbReference type="ARBA" id="ARBA00030833"/>
    </source>
</evidence>
<evidence type="ECO:0000256" key="8">
    <source>
        <dbReference type="ARBA" id="ARBA00022723"/>
    </source>
</evidence>
<dbReference type="GO" id="GO:0070069">
    <property type="term" value="C:cytochrome complex"/>
    <property type="evidence" value="ECO:0007669"/>
    <property type="project" value="InterPro"/>
</dbReference>
<evidence type="ECO:0000256" key="14">
    <source>
        <dbReference type="ARBA" id="ARBA00030174"/>
    </source>
</evidence>
<evidence type="ECO:0000259" key="22">
    <source>
        <dbReference type="PROSITE" id="PS51007"/>
    </source>
</evidence>
<gene>
    <name evidence="23" type="ORF">DSYM_07940</name>
</gene>
<keyword evidence="6 20" id="KW-0349">Heme</keyword>
<keyword evidence="10" id="KW-0574">Periplasm</keyword>
<comment type="similarity">
    <text evidence="13">Belongs to the SoxA family.</text>
</comment>
<reference evidence="23" key="1">
    <citation type="journal article" name="DNA Res.">
        <title>The physiological potential of anammox bacteria as revealed by their core genome structure.</title>
        <authorList>
            <person name="Okubo T."/>
            <person name="Toyoda A."/>
            <person name="Fukuhara K."/>
            <person name="Uchiyama I."/>
            <person name="Harigaya Y."/>
            <person name="Kuroiwa M."/>
            <person name="Suzuki T."/>
            <person name="Murakami Y."/>
            <person name="Suwa Y."/>
            <person name="Takami H."/>
        </authorList>
    </citation>
    <scope>NUCLEOTIDE SEQUENCE</scope>
    <source>
        <strain evidence="23">317325-3</strain>
    </source>
</reference>
<dbReference type="GO" id="GO:0016740">
    <property type="term" value="F:transferase activity"/>
    <property type="evidence" value="ECO:0007669"/>
    <property type="project" value="UniProtKB-KW"/>
</dbReference>
<name>A0A809R6Y4_9PROT</name>
<feature type="domain" description="Cytochrome c" evidence="22">
    <location>
        <begin position="196"/>
        <end position="292"/>
    </location>
</feature>
<dbReference type="KEGG" id="ddz:DSYM_07940"/>
<keyword evidence="9 21" id="KW-0732">Signal</keyword>
<evidence type="ECO:0000256" key="5">
    <source>
        <dbReference type="ARBA" id="ARBA00022448"/>
    </source>
</evidence>
<keyword evidence="5" id="KW-0813">Transport</keyword>
<comment type="subcellular location">
    <subcellularLocation>
        <location evidence="1">Periplasm</location>
    </subcellularLocation>
</comment>
<evidence type="ECO:0000256" key="13">
    <source>
        <dbReference type="ARBA" id="ARBA00025746"/>
    </source>
</evidence>
<dbReference type="GO" id="GO:0046872">
    <property type="term" value="F:metal ion binding"/>
    <property type="evidence" value="ECO:0007669"/>
    <property type="project" value="UniProtKB-KW"/>
</dbReference>
<evidence type="ECO:0000256" key="12">
    <source>
        <dbReference type="ARBA" id="ARBA00023004"/>
    </source>
</evidence>
<dbReference type="GO" id="GO:0020037">
    <property type="term" value="F:heme binding"/>
    <property type="evidence" value="ECO:0007669"/>
    <property type="project" value="InterPro"/>
</dbReference>
<evidence type="ECO:0000256" key="7">
    <source>
        <dbReference type="ARBA" id="ARBA00022679"/>
    </source>
</evidence>
<evidence type="ECO:0000256" key="21">
    <source>
        <dbReference type="SAM" id="SignalP"/>
    </source>
</evidence>
<evidence type="ECO:0000256" key="16">
    <source>
        <dbReference type="ARBA" id="ARBA00032236"/>
    </source>
</evidence>
<dbReference type="EC" id="2.8.5.2" evidence="3"/>
<evidence type="ECO:0000256" key="9">
    <source>
        <dbReference type="ARBA" id="ARBA00022729"/>
    </source>
</evidence>
<proteinExistence type="inferred from homology"/>
<sequence length="303" mass="33484">MFERKRIPLLSALVLALSAGCAVLGDGTHRERYADAQIDPFRGVEGDVGFSDTIQYWRDEAALARHAALADKPAEQWKLNWKHMDLDRMELHPGHLAVDEGQAMVKKLAARDSAFLACLGEGSPELKGKAAAYPKFDEALDRIVTVEARIEHCAKRVLKEEIRQGTPPNNKISVYFKSLSAGTPIRVDLSDANVMEAYRRGEELFYRKTGQLNFACASCHVPGSIMGHKLRGETPTTPFGDAAHYPTYRTPVGALESIQERFARCHGQMRTQALKPGDPAYADLEVFMTVLSNGYPVSVPSAR</sequence>
<dbReference type="GO" id="GO:0016669">
    <property type="term" value="F:oxidoreductase activity, acting on a sulfur group of donors, cytochrome as acceptor"/>
    <property type="evidence" value="ECO:0007669"/>
    <property type="project" value="InterPro"/>
</dbReference>
<dbReference type="Proteomes" id="UP000662914">
    <property type="component" value="Chromosome"/>
</dbReference>
<dbReference type="SUPFAM" id="SSF46626">
    <property type="entry name" value="Cytochrome c"/>
    <property type="match status" value="2"/>
</dbReference>
<comment type="subunit">
    <text evidence="2">Heterodimer of SoxA and SoxX.</text>
</comment>
<keyword evidence="8 20" id="KW-0479">Metal-binding</keyword>
<dbReference type="InterPro" id="IPR009056">
    <property type="entry name" value="Cyt_c-like_dom"/>
</dbReference>
<feature type="chain" id="PRO_5035254347" description="L-cysteine S-thiosulfotransferase subunit SoxA" evidence="21">
    <location>
        <begin position="25"/>
        <end position="303"/>
    </location>
</feature>
<evidence type="ECO:0000256" key="10">
    <source>
        <dbReference type="ARBA" id="ARBA00022764"/>
    </source>
</evidence>
<evidence type="ECO:0000256" key="2">
    <source>
        <dbReference type="ARBA" id="ARBA00011530"/>
    </source>
</evidence>
<evidence type="ECO:0000256" key="4">
    <source>
        <dbReference type="ARBA" id="ARBA00019364"/>
    </source>
</evidence>
<dbReference type="GO" id="GO:0009055">
    <property type="term" value="F:electron transfer activity"/>
    <property type="evidence" value="ECO:0007669"/>
    <property type="project" value="InterPro"/>
</dbReference>
<accession>A0A809R6Y4</accession>
<dbReference type="InterPro" id="IPR036909">
    <property type="entry name" value="Cyt_c-like_dom_sf"/>
</dbReference>
<keyword evidence="12 20" id="KW-0408">Iron</keyword>
<comment type="catalytic activity">
    <reaction evidence="19">
        <text>S-sulfanyl-L-cysteinyl-[SoxY protein] + thiosulfate + 2 Fe(III)-[cytochrome c] = S-(2-sulfodisulfanyl)-L-cysteinyl-[SoxY protein] + 2 Fe(II)-[cytochrome c] + 2 H(+)</text>
        <dbReference type="Rhea" id="RHEA:51224"/>
        <dbReference type="Rhea" id="RHEA-COMP:10350"/>
        <dbReference type="Rhea" id="RHEA-COMP:14399"/>
        <dbReference type="Rhea" id="RHEA-COMP:14689"/>
        <dbReference type="Rhea" id="RHEA-COMP:14690"/>
        <dbReference type="ChEBI" id="CHEBI:15378"/>
        <dbReference type="ChEBI" id="CHEBI:29033"/>
        <dbReference type="ChEBI" id="CHEBI:29034"/>
        <dbReference type="ChEBI" id="CHEBI:33542"/>
        <dbReference type="ChEBI" id="CHEBI:61963"/>
        <dbReference type="ChEBI" id="CHEBI:140664"/>
        <dbReference type="EC" id="2.8.5.2"/>
    </reaction>
</comment>
<protein>
    <recommendedName>
        <fullName evidence="4">L-cysteine S-thiosulfotransferase subunit SoxA</fullName>
        <ecNumber evidence="3">2.8.5.2</ecNumber>
    </recommendedName>
    <alternativeName>
        <fullName evidence="16">Protein SoxA</fullName>
    </alternativeName>
    <alternativeName>
        <fullName evidence="17">SoxAX cytochrome complex subunit A</fullName>
    </alternativeName>
    <alternativeName>
        <fullName evidence="15">Sulfur oxidizing protein A</fullName>
    </alternativeName>
    <alternativeName>
        <fullName evidence="14">Thiosulfate-oxidizing multienzyme system protein SoxA</fullName>
    </alternativeName>
</protein>
<keyword evidence="11" id="KW-0249">Electron transport</keyword>
<dbReference type="NCBIfam" id="TIGR04484">
    <property type="entry name" value="thiosulf_SoxA"/>
    <property type="match status" value="1"/>
</dbReference>
<evidence type="ECO:0000313" key="23">
    <source>
        <dbReference type="EMBL" id="BBO20095.1"/>
    </source>
</evidence>
<dbReference type="InterPro" id="IPR025710">
    <property type="entry name" value="SoxA"/>
</dbReference>
<dbReference type="GO" id="GO:0019417">
    <property type="term" value="P:sulfur oxidation"/>
    <property type="evidence" value="ECO:0007669"/>
    <property type="project" value="InterPro"/>
</dbReference>
<keyword evidence="7" id="KW-0808">Transferase</keyword>
<evidence type="ECO:0000256" key="19">
    <source>
        <dbReference type="ARBA" id="ARBA00048423"/>
    </source>
</evidence>
<dbReference type="PROSITE" id="PS51257">
    <property type="entry name" value="PROKAR_LIPOPROTEIN"/>
    <property type="match status" value="1"/>
</dbReference>
<evidence type="ECO:0000256" key="1">
    <source>
        <dbReference type="ARBA" id="ARBA00004418"/>
    </source>
</evidence>
<dbReference type="PROSITE" id="PS51007">
    <property type="entry name" value="CYTC"/>
    <property type="match status" value="1"/>
</dbReference>
<dbReference type="Pfam" id="PF21342">
    <property type="entry name" value="SoxA-TsdA_cyt-c"/>
    <property type="match status" value="2"/>
</dbReference>
<evidence type="ECO:0000256" key="11">
    <source>
        <dbReference type="ARBA" id="ARBA00022982"/>
    </source>
</evidence>
<evidence type="ECO:0000256" key="20">
    <source>
        <dbReference type="PROSITE-ProRule" id="PRU00433"/>
    </source>
</evidence>
<comment type="catalytic activity">
    <reaction evidence="18">
        <text>L-cysteinyl-[SoxY protein] + thiosulfate + 2 Fe(III)-[cytochrome c] = S-sulfosulfanyl-L-cysteinyl-[SoxY protein] + 2 Fe(II)-[cytochrome c] + 2 H(+)</text>
        <dbReference type="Rhea" id="RHEA:56720"/>
        <dbReference type="Rhea" id="RHEA-COMP:10350"/>
        <dbReference type="Rhea" id="RHEA-COMP:14328"/>
        <dbReference type="Rhea" id="RHEA-COMP:14399"/>
        <dbReference type="Rhea" id="RHEA-COMP:14691"/>
        <dbReference type="ChEBI" id="CHEBI:15378"/>
        <dbReference type="ChEBI" id="CHEBI:29033"/>
        <dbReference type="ChEBI" id="CHEBI:29034"/>
        <dbReference type="ChEBI" id="CHEBI:29950"/>
        <dbReference type="ChEBI" id="CHEBI:33542"/>
        <dbReference type="ChEBI" id="CHEBI:139321"/>
        <dbReference type="EC" id="2.8.5.2"/>
    </reaction>
</comment>
<evidence type="ECO:0000256" key="3">
    <source>
        <dbReference type="ARBA" id="ARBA00012408"/>
    </source>
</evidence>
<organism evidence="23 24">
    <name type="scientific">Candidatus Desulfobacillus denitrificans</name>
    <dbReference type="NCBI Taxonomy" id="2608985"/>
    <lineage>
        <taxon>Bacteria</taxon>
        <taxon>Pseudomonadati</taxon>
        <taxon>Pseudomonadota</taxon>
        <taxon>Betaproteobacteria</taxon>
        <taxon>Candidatus Desulfobacillus</taxon>
    </lineage>
</organism>
<evidence type="ECO:0000256" key="6">
    <source>
        <dbReference type="ARBA" id="ARBA00022617"/>
    </source>
</evidence>